<dbReference type="Proteomes" id="UP000824109">
    <property type="component" value="Unassembled WGS sequence"/>
</dbReference>
<evidence type="ECO:0000259" key="3">
    <source>
        <dbReference type="Pfam" id="PF20438"/>
    </source>
</evidence>
<keyword evidence="1" id="KW-0963">Cytoplasm</keyword>
<sequence length="492" mass="54614">MEETNIYSDIAKRNNGDVYIGVVGPVRTGKSTFIKKFMDTLVIPSMTDVYQAERTRDELPQSAAGRTIMTTEPKFIPNEAVEIAPGDNASMRVRMIDCVGYIVDDSLGYEEDGEPRMVNTPWFDHPIPFNDAAELGTKKVITDHSTIGLVVTTDGSFTEIPRESYVSAEARVIGELKAINKPFIVLLNSAAPNSDTARAAAREIESAYDVTVMPVNCAELSAEDINGIINRILLEFPLSEIEISVPDWIIMLGSEHELVKELYAAVRSAAKNAERIRDIKSVCSELGKPGFVKKAESVNVDLGTGAARIVTELSEQVFYRILSEYAGIEIKDDETLLKQLSELAAMRREYEHVKDALVSVRETGYGIVSPTSDEMVLEEPKIIKQGGRYGVKLKACAPSIHMMRADIETEVSPIVGTVKQSEELIENLLNEYRDDPQRLWQSNIFGKTLNELVNDGLRNKLDRMPEEARNKLRETLERIINEGGGGLLCLIL</sequence>
<dbReference type="SUPFAM" id="SSF52540">
    <property type="entry name" value="P-loop containing nucleoside triphosphate hydrolases"/>
    <property type="match status" value="1"/>
</dbReference>
<dbReference type="InterPro" id="IPR046841">
    <property type="entry name" value="SpoIVA_middle"/>
</dbReference>
<keyword evidence="1" id="KW-0067">ATP-binding</keyword>
<dbReference type="InterPro" id="IPR046840">
    <property type="entry name" value="SpoIVA_C"/>
</dbReference>
<evidence type="ECO:0000259" key="2">
    <source>
        <dbReference type="Pfam" id="PF09547"/>
    </source>
</evidence>
<feature type="domain" description="Stage IV sporulation protein A middle" evidence="3">
    <location>
        <begin position="239"/>
        <end position="416"/>
    </location>
</feature>
<dbReference type="GO" id="GO:0005524">
    <property type="term" value="F:ATP binding"/>
    <property type="evidence" value="ECO:0007669"/>
    <property type="project" value="UniProtKB-KW"/>
</dbReference>
<dbReference type="AlphaFoldDB" id="A0A9D1MDM3"/>
<dbReference type="GO" id="GO:0005737">
    <property type="term" value="C:cytoplasm"/>
    <property type="evidence" value="ECO:0007669"/>
    <property type="project" value="UniProtKB-SubCell"/>
</dbReference>
<dbReference type="GO" id="GO:0016887">
    <property type="term" value="F:ATP hydrolysis activity"/>
    <property type="evidence" value="ECO:0007669"/>
    <property type="project" value="InterPro"/>
</dbReference>
<comment type="subcellular location">
    <subcellularLocation>
        <location evidence="1">Cytoplasm</location>
    </subcellularLocation>
</comment>
<proteinExistence type="predicted"/>
<keyword evidence="1" id="KW-0378">Hydrolase</keyword>
<protein>
    <recommendedName>
        <fullName evidence="1">Stage IV sporulation protein A</fullName>
        <ecNumber evidence="1">3.6.1.-</ecNumber>
    </recommendedName>
    <alternativeName>
        <fullName evidence="1">Coat morphogenetic protein SpoIVA</fullName>
    </alternativeName>
</protein>
<dbReference type="InterPro" id="IPR014201">
    <property type="entry name" value="Spore_IV_A"/>
</dbReference>
<evidence type="ECO:0000313" key="5">
    <source>
        <dbReference type="EMBL" id="HIU58245.1"/>
    </source>
</evidence>
<comment type="caution">
    <text evidence="5">The sequence shown here is derived from an EMBL/GenBank/DDBJ whole genome shotgun (WGS) entry which is preliminary data.</text>
</comment>
<comment type="function">
    <text evidence="1">ATPase. Has a role at an early stage in the morphogenesis of the spore coat.</text>
</comment>
<dbReference type="NCBIfam" id="TIGR02836">
    <property type="entry name" value="spore_IV_A"/>
    <property type="match status" value="1"/>
</dbReference>
<gene>
    <name evidence="5" type="primary">spoIVA</name>
    <name evidence="5" type="ORF">IAA61_10625</name>
</gene>
<dbReference type="GO" id="GO:0030435">
    <property type="term" value="P:sporulation resulting in formation of a cellular spore"/>
    <property type="evidence" value="ECO:0007669"/>
    <property type="project" value="UniProtKB-KW"/>
</dbReference>
<reference evidence="5" key="2">
    <citation type="journal article" date="2021" name="PeerJ">
        <title>Extensive microbial diversity within the chicken gut microbiome revealed by metagenomics and culture.</title>
        <authorList>
            <person name="Gilroy R."/>
            <person name="Ravi A."/>
            <person name="Getino M."/>
            <person name="Pursley I."/>
            <person name="Horton D.L."/>
            <person name="Alikhan N.F."/>
            <person name="Baker D."/>
            <person name="Gharbi K."/>
            <person name="Hall N."/>
            <person name="Watson M."/>
            <person name="Adriaenssens E.M."/>
            <person name="Foster-Nyarko E."/>
            <person name="Jarju S."/>
            <person name="Secka A."/>
            <person name="Antonio M."/>
            <person name="Oren A."/>
            <person name="Chaudhuri R.R."/>
            <person name="La Ragione R."/>
            <person name="Hildebrand F."/>
            <person name="Pallen M.J."/>
        </authorList>
    </citation>
    <scope>NUCLEOTIDE SEQUENCE</scope>
    <source>
        <strain evidence="5">USAMLcec3-3695</strain>
    </source>
</reference>
<dbReference type="Pfam" id="PF09547">
    <property type="entry name" value="SpoIVA_ATPase"/>
    <property type="match status" value="1"/>
</dbReference>
<evidence type="ECO:0000313" key="6">
    <source>
        <dbReference type="Proteomes" id="UP000824109"/>
    </source>
</evidence>
<name>A0A9D1MDM3_9FIRM</name>
<dbReference type="InterPro" id="IPR027417">
    <property type="entry name" value="P-loop_NTPase"/>
</dbReference>
<dbReference type="PIRSF" id="PIRSF007466">
    <property type="entry name" value="SpoIVA"/>
    <property type="match status" value="1"/>
</dbReference>
<reference evidence="5" key="1">
    <citation type="submission" date="2020-10" db="EMBL/GenBank/DDBJ databases">
        <authorList>
            <person name="Gilroy R."/>
        </authorList>
    </citation>
    <scope>NUCLEOTIDE SEQUENCE</scope>
    <source>
        <strain evidence="5">USAMLcec3-3695</strain>
    </source>
</reference>
<evidence type="ECO:0000259" key="4">
    <source>
        <dbReference type="Pfam" id="PF20439"/>
    </source>
</evidence>
<comment type="catalytic activity">
    <reaction evidence="1">
        <text>ATP + H2O = ADP + phosphate + H(+)</text>
        <dbReference type="Rhea" id="RHEA:13065"/>
        <dbReference type="ChEBI" id="CHEBI:15377"/>
        <dbReference type="ChEBI" id="CHEBI:15378"/>
        <dbReference type="ChEBI" id="CHEBI:30616"/>
        <dbReference type="ChEBI" id="CHEBI:43474"/>
        <dbReference type="ChEBI" id="CHEBI:456216"/>
    </reaction>
</comment>
<dbReference type="Pfam" id="PF20439">
    <property type="entry name" value="SpoIVA_C"/>
    <property type="match status" value="1"/>
</dbReference>
<evidence type="ECO:0000256" key="1">
    <source>
        <dbReference type="PIRNR" id="PIRNR007466"/>
    </source>
</evidence>
<dbReference type="EC" id="3.6.1.-" evidence="1"/>
<dbReference type="Gene3D" id="3.40.50.300">
    <property type="entry name" value="P-loop containing nucleotide triphosphate hydrolases"/>
    <property type="match status" value="1"/>
</dbReference>
<accession>A0A9D1MDM3</accession>
<dbReference type="InterPro" id="IPR046842">
    <property type="entry name" value="SpoIVA_ATPase"/>
</dbReference>
<keyword evidence="1" id="KW-0749">Sporulation</keyword>
<dbReference type="Pfam" id="PF20438">
    <property type="entry name" value="SpoIVA_middle"/>
    <property type="match status" value="1"/>
</dbReference>
<feature type="domain" description="Sporulation stage IV protein A C-terminal" evidence="4">
    <location>
        <begin position="418"/>
        <end position="492"/>
    </location>
</feature>
<dbReference type="EMBL" id="DVNB01000108">
    <property type="protein sequence ID" value="HIU58245.1"/>
    <property type="molecule type" value="Genomic_DNA"/>
</dbReference>
<organism evidence="5 6">
    <name type="scientific">Candidatus Ornithomonoglobus merdipullorum</name>
    <dbReference type="NCBI Taxonomy" id="2840895"/>
    <lineage>
        <taxon>Bacteria</taxon>
        <taxon>Bacillati</taxon>
        <taxon>Bacillota</taxon>
        <taxon>Clostridia</taxon>
        <taxon>Candidatus Ornithomonoglobus</taxon>
    </lineage>
</organism>
<keyword evidence="1" id="KW-0547">Nucleotide-binding</keyword>
<feature type="domain" description="Stage IV sporulation protein A ATPase" evidence="2">
    <location>
        <begin position="1"/>
        <end position="237"/>
    </location>
</feature>